<proteinExistence type="predicted"/>
<dbReference type="InterPro" id="IPR016169">
    <property type="entry name" value="FAD-bd_PCMH_sub2"/>
</dbReference>
<dbReference type="Pfam" id="PF03471">
    <property type="entry name" value="CorC_HlyC"/>
    <property type="match status" value="1"/>
</dbReference>
<organism evidence="2 3">
    <name type="scientific">Streptomyces alboflavus</name>
    <dbReference type="NCBI Taxonomy" id="67267"/>
    <lineage>
        <taxon>Bacteria</taxon>
        <taxon>Bacillati</taxon>
        <taxon>Actinomycetota</taxon>
        <taxon>Actinomycetes</taxon>
        <taxon>Kitasatosporales</taxon>
        <taxon>Streptomycetaceae</taxon>
        <taxon>Streptomyces</taxon>
    </lineage>
</organism>
<dbReference type="KEGG" id="salf:SMD44_07779"/>
<evidence type="ECO:0000313" key="3">
    <source>
        <dbReference type="Proteomes" id="UP000195880"/>
    </source>
</evidence>
<sequence>MLLPPSPSPTLPVGSTGHPGIVVAATHPARIPAVGDTVDLDGWHLTVEAVEHNRADRVRMTAPASAAHRAMEEAR</sequence>
<feature type="domain" description="Transporter-associated" evidence="1">
    <location>
        <begin position="29"/>
        <end position="62"/>
    </location>
</feature>
<keyword evidence="3" id="KW-1185">Reference proteome</keyword>
<dbReference type="InterPro" id="IPR005170">
    <property type="entry name" value="Transptr-assoc_dom"/>
</dbReference>
<dbReference type="InterPro" id="IPR036318">
    <property type="entry name" value="FAD-bd_PCMH-like_sf"/>
</dbReference>
<reference evidence="2 3" key="1">
    <citation type="submission" date="2017-05" db="EMBL/GenBank/DDBJ databases">
        <title>Streptomyces alboflavus Genome sequencing and assembly.</title>
        <authorList>
            <person name="Wang Y."/>
            <person name="Du B."/>
            <person name="Ding Y."/>
            <person name="Liu H."/>
            <person name="Hou Q."/>
            <person name="Liu K."/>
            <person name="Wang C."/>
            <person name="Yao L."/>
        </authorList>
    </citation>
    <scope>NUCLEOTIDE SEQUENCE [LARGE SCALE GENOMIC DNA]</scope>
    <source>
        <strain evidence="2 3">MDJK44</strain>
    </source>
</reference>
<dbReference type="GO" id="GO:0050660">
    <property type="term" value="F:flavin adenine dinucleotide binding"/>
    <property type="evidence" value="ECO:0007669"/>
    <property type="project" value="InterPro"/>
</dbReference>
<dbReference type="Proteomes" id="UP000195880">
    <property type="component" value="Chromosome"/>
</dbReference>
<dbReference type="SUPFAM" id="SSF56176">
    <property type="entry name" value="FAD-binding/transporter-associated domain-like"/>
    <property type="match status" value="1"/>
</dbReference>
<name>A0A1Z1WPP9_9ACTN</name>
<dbReference type="Gene3D" id="3.30.465.10">
    <property type="match status" value="1"/>
</dbReference>
<dbReference type="EMBL" id="CP021748">
    <property type="protein sequence ID" value="ARX88292.1"/>
    <property type="molecule type" value="Genomic_DNA"/>
</dbReference>
<protein>
    <submittedName>
        <fullName evidence="2">Membrane protein</fullName>
    </submittedName>
</protein>
<gene>
    <name evidence="2" type="ORF">SMD44_07779</name>
</gene>
<accession>A0A1Z1WPP9</accession>
<dbReference type="AlphaFoldDB" id="A0A1Z1WPP9"/>
<dbReference type="RefSeq" id="WP_335756113.1">
    <property type="nucleotide sequence ID" value="NZ_CP021748.1"/>
</dbReference>
<evidence type="ECO:0000313" key="2">
    <source>
        <dbReference type="EMBL" id="ARX88292.1"/>
    </source>
</evidence>
<evidence type="ECO:0000259" key="1">
    <source>
        <dbReference type="Pfam" id="PF03471"/>
    </source>
</evidence>